<comment type="function">
    <text evidence="3">Required for maturation of urease via the functional incorporation of the urease nickel metallocenter.</text>
</comment>
<dbReference type="PANTHER" id="PTHR33643:SF1">
    <property type="entry name" value="UREASE ACCESSORY PROTEIN D"/>
    <property type="match status" value="1"/>
</dbReference>
<dbReference type="OrthoDB" id="9807968at2"/>
<comment type="similarity">
    <text evidence="1 3">Belongs to the UreD family.</text>
</comment>
<keyword evidence="3" id="KW-0963">Cytoplasm</keyword>
<keyword evidence="3" id="KW-0996">Nickel insertion</keyword>
<evidence type="ECO:0000256" key="2">
    <source>
        <dbReference type="ARBA" id="ARBA00023186"/>
    </source>
</evidence>
<dbReference type="GO" id="GO:0016151">
    <property type="term" value="F:nickel cation binding"/>
    <property type="evidence" value="ECO:0007669"/>
    <property type="project" value="UniProtKB-UniRule"/>
</dbReference>
<dbReference type="GO" id="GO:0005737">
    <property type="term" value="C:cytoplasm"/>
    <property type="evidence" value="ECO:0007669"/>
    <property type="project" value="UniProtKB-SubCell"/>
</dbReference>
<dbReference type="AlphaFoldDB" id="A0A1G6HM41"/>
<dbReference type="Proteomes" id="UP000199086">
    <property type="component" value="Unassembled WGS sequence"/>
</dbReference>
<evidence type="ECO:0000313" key="5">
    <source>
        <dbReference type="Proteomes" id="UP000199086"/>
    </source>
</evidence>
<evidence type="ECO:0000313" key="4">
    <source>
        <dbReference type="EMBL" id="SDB95312.1"/>
    </source>
</evidence>
<comment type="subunit">
    <text evidence="3">UreD, UreF and UreG form a complex that acts as a GTP-hydrolysis-dependent molecular chaperone, activating the urease apoprotein by helping to assemble the nickel containing metallocenter of UreC. The UreE protein probably delivers the nickel.</text>
</comment>
<dbReference type="HAMAP" id="MF_01384">
    <property type="entry name" value="UreD"/>
    <property type="match status" value="1"/>
</dbReference>
<dbReference type="STRING" id="1577474.GA0111570_11183"/>
<sequence>MATDLIAPEDLAPEHWPEVKRLPAEFARYEEELRQLPAASRGKTGFLRLCFEAIDGRTRMTETFCSGPQVVHRALYLDEYLDDMAVVFIQSVGAGILQGDRLRTEIVVGEGARVLVTTQAASKAYTTEANYATQRIDLVVGSGAYCEVLLDALIPYRGARVYTELNFTVARDAVLVYQDHVTPGRVALGEEFAYDCLYTRMRCTDEDGRLVVADTTVLEPDRAHPQRAGILGPHTDVGTMYVIAQDLPDPTVLAGELNDRLDRLADVAAAASVMPSGCGVHVRVLGSATRHVEGALHRCWEGVRRVLLDAPVAPIHVAKHGFPPAVHEREQD</sequence>
<reference evidence="4 5" key="1">
    <citation type="submission" date="2016-06" db="EMBL/GenBank/DDBJ databases">
        <authorList>
            <person name="Olsen C.W."/>
            <person name="Carey S."/>
            <person name="Hinshaw L."/>
            <person name="Karasin A.I."/>
        </authorList>
    </citation>
    <scope>NUCLEOTIDE SEQUENCE [LARGE SCALE GENOMIC DNA]</scope>
    <source>
        <strain evidence="4 5">LZ-22</strain>
    </source>
</reference>
<keyword evidence="2 3" id="KW-0143">Chaperone</keyword>
<evidence type="ECO:0000256" key="3">
    <source>
        <dbReference type="HAMAP-Rule" id="MF_01384"/>
    </source>
</evidence>
<keyword evidence="5" id="KW-1185">Reference proteome</keyword>
<evidence type="ECO:0000256" key="1">
    <source>
        <dbReference type="ARBA" id="ARBA00007177"/>
    </source>
</evidence>
<proteinExistence type="inferred from homology"/>
<dbReference type="PANTHER" id="PTHR33643">
    <property type="entry name" value="UREASE ACCESSORY PROTEIN D"/>
    <property type="match status" value="1"/>
</dbReference>
<dbReference type="EMBL" id="FMYF01000011">
    <property type="protein sequence ID" value="SDB95312.1"/>
    <property type="molecule type" value="Genomic_DNA"/>
</dbReference>
<dbReference type="RefSeq" id="WP_092612774.1">
    <property type="nucleotide sequence ID" value="NZ_FMYF01000011.1"/>
</dbReference>
<organism evidence="4 5">
    <name type="scientific">Raineyella antarctica</name>
    <dbReference type="NCBI Taxonomy" id="1577474"/>
    <lineage>
        <taxon>Bacteria</taxon>
        <taxon>Bacillati</taxon>
        <taxon>Actinomycetota</taxon>
        <taxon>Actinomycetes</taxon>
        <taxon>Propionibacteriales</taxon>
        <taxon>Propionibacteriaceae</taxon>
        <taxon>Raineyella</taxon>
    </lineage>
</organism>
<dbReference type="Pfam" id="PF01774">
    <property type="entry name" value="UreD"/>
    <property type="match status" value="1"/>
</dbReference>
<protein>
    <recommendedName>
        <fullName evidence="3">Urease accessory protein UreD</fullName>
    </recommendedName>
</protein>
<name>A0A1G6HM41_9ACTN</name>
<gene>
    <name evidence="3" type="primary">ureD</name>
    <name evidence="4" type="ORF">GA0111570_11183</name>
</gene>
<accession>A0A1G6HM41</accession>
<dbReference type="InterPro" id="IPR002669">
    <property type="entry name" value="UreD"/>
</dbReference>
<comment type="subcellular location">
    <subcellularLocation>
        <location evidence="3">Cytoplasm</location>
    </subcellularLocation>
</comment>